<gene>
    <name evidence="2" type="ORF">GCM10010307_26390</name>
</gene>
<proteinExistence type="predicted"/>
<keyword evidence="1" id="KW-0812">Transmembrane</keyword>
<name>A0ABN3QQJ8_9ACTN</name>
<feature type="transmembrane region" description="Helical" evidence="1">
    <location>
        <begin position="64"/>
        <end position="85"/>
    </location>
</feature>
<organism evidence="2 3">
    <name type="scientific">Streptomyces vastus</name>
    <dbReference type="NCBI Taxonomy" id="285451"/>
    <lineage>
        <taxon>Bacteria</taxon>
        <taxon>Bacillati</taxon>
        <taxon>Actinomycetota</taxon>
        <taxon>Actinomycetes</taxon>
        <taxon>Kitasatosporales</taxon>
        <taxon>Streptomycetaceae</taxon>
        <taxon>Streptomyces</taxon>
    </lineage>
</organism>
<protein>
    <recommendedName>
        <fullName evidence="4">DUF4190 domain-containing protein</fullName>
    </recommendedName>
</protein>
<comment type="caution">
    <text evidence="2">The sequence shown here is derived from an EMBL/GenBank/DDBJ whole genome shotgun (WGS) entry which is preliminary data.</text>
</comment>
<keyword evidence="3" id="KW-1185">Reference proteome</keyword>
<evidence type="ECO:0000313" key="3">
    <source>
        <dbReference type="Proteomes" id="UP001500151"/>
    </source>
</evidence>
<sequence>MADTALTARTGWFHAAASLLLGVISVAALAVNFLLAVPIGLAAVGSSLVGRRRDTEHRGIHTAALIMGGFAVVAGVLLAVFLLSATTGVSGSSVPAP</sequence>
<accession>A0ABN3QQJ8</accession>
<dbReference type="RefSeq" id="WP_344389920.1">
    <property type="nucleotide sequence ID" value="NZ_BAAASJ010000027.1"/>
</dbReference>
<dbReference type="Proteomes" id="UP001500151">
    <property type="component" value="Unassembled WGS sequence"/>
</dbReference>
<keyword evidence="1" id="KW-1133">Transmembrane helix</keyword>
<reference evidence="2 3" key="1">
    <citation type="journal article" date="2019" name="Int. J. Syst. Evol. Microbiol.">
        <title>The Global Catalogue of Microorganisms (GCM) 10K type strain sequencing project: providing services to taxonomists for standard genome sequencing and annotation.</title>
        <authorList>
            <consortium name="The Broad Institute Genomics Platform"/>
            <consortium name="The Broad Institute Genome Sequencing Center for Infectious Disease"/>
            <person name="Wu L."/>
            <person name="Ma J."/>
        </authorList>
    </citation>
    <scope>NUCLEOTIDE SEQUENCE [LARGE SCALE GENOMIC DNA]</scope>
    <source>
        <strain evidence="2 3">JCM 4524</strain>
    </source>
</reference>
<evidence type="ECO:0000256" key="1">
    <source>
        <dbReference type="SAM" id="Phobius"/>
    </source>
</evidence>
<keyword evidence="1" id="KW-0472">Membrane</keyword>
<feature type="transmembrane region" description="Helical" evidence="1">
    <location>
        <begin position="12"/>
        <end position="44"/>
    </location>
</feature>
<evidence type="ECO:0008006" key="4">
    <source>
        <dbReference type="Google" id="ProtNLM"/>
    </source>
</evidence>
<dbReference type="EMBL" id="BAAASJ010000027">
    <property type="protein sequence ID" value="GAA2632703.1"/>
    <property type="molecule type" value="Genomic_DNA"/>
</dbReference>
<evidence type="ECO:0000313" key="2">
    <source>
        <dbReference type="EMBL" id="GAA2632703.1"/>
    </source>
</evidence>